<reference evidence="2 3" key="1">
    <citation type="submission" date="2017-03" db="EMBL/GenBank/DDBJ databases">
        <title>Widespread Adenine N6-methylation of Active Genes in Fungi.</title>
        <authorList>
            <consortium name="DOE Joint Genome Institute"/>
            <person name="Mondo S.J."/>
            <person name="Dannebaum R.O."/>
            <person name="Kuo R.C."/>
            <person name="Louie K.B."/>
            <person name="Bewick A.J."/>
            <person name="Labutti K."/>
            <person name="Haridas S."/>
            <person name="Kuo A."/>
            <person name="Salamov A."/>
            <person name="Ahrendt S.R."/>
            <person name="Lau R."/>
            <person name="Bowen B.P."/>
            <person name="Lipzen A."/>
            <person name="Sullivan W."/>
            <person name="Andreopoulos W.B."/>
            <person name="Clum A."/>
            <person name="Lindquist E."/>
            <person name="Daum C."/>
            <person name="Northen T.R."/>
            <person name="Ramamoorthy G."/>
            <person name="Schmitz R.J."/>
            <person name="Gryganskyi A."/>
            <person name="Culley D."/>
            <person name="Magnuson J."/>
            <person name="James T.Y."/>
            <person name="O'Malley M.A."/>
            <person name="Stajich J.E."/>
            <person name="Spatafora J.W."/>
            <person name="Visel A."/>
            <person name="Grigoriev I.V."/>
        </authorList>
    </citation>
    <scope>NUCLEOTIDE SEQUENCE [LARGE SCALE GENOMIC DNA]</scope>
    <source>
        <strain evidence="2 3">NRRL Y-17943</strain>
    </source>
</reference>
<dbReference type="Proteomes" id="UP000193218">
    <property type="component" value="Unassembled WGS sequence"/>
</dbReference>
<proteinExistence type="predicted"/>
<evidence type="ECO:0000259" key="1">
    <source>
        <dbReference type="Pfam" id="PF13472"/>
    </source>
</evidence>
<dbReference type="GO" id="GO:0016787">
    <property type="term" value="F:hydrolase activity"/>
    <property type="evidence" value="ECO:0007669"/>
    <property type="project" value="UniProtKB-KW"/>
</dbReference>
<dbReference type="CDD" id="cd01838">
    <property type="entry name" value="Isoamyl_acetate_hydrolase_like"/>
    <property type="match status" value="1"/>
</dbReference>
<dbReference type="InParanoid" id="A0A1Y1UG06"/>
<dbReference type="InterPro" id="IPR013830">
    <property type="entry name" value="SGNH_hydro"/>
</dbReference>
<feature type="domain" description="SGNH hydrolase-type esterase" evidence="1">
    <location>
        <begin position="12"/>
        <end position="195"/>
    </location>
</feature>
<keyword evidence="3" id="KW-1185">Reference proteome</keyword>
<dbReference type="RefSeq" id="XP_021870547.1">
    <property type="nucleotide sequence ID" value="XM_022018374.1"/>
</dbReference>
<dbReference type="InterPro" id="IPR045136">
    <property type="entry name" value="Iah1-like"/>
</dbReference>
<gene>
    <name evidence="2" type="ORF">BD324DRAFT_651686</name>
</gene>
<dbReference type="EMBL" id="NBSH01000008">
    <property type="protein sequence ID" value="ORX36446.1"/>
    <property type="molecule type" value="Genomic_DNA"/>
</dbReference>
<dbReference type="OrthoDB" id="671439at2759"/>
<accession>A0A1Y1UG06</accession>
<protein>
    <submittedName>
        <fullName evidence="2">SGNH hydrolase-type esterase domain-containing protein</fullName>
    </submittedName>
</protein>
<organism evidence="2 3">
    <name type="scientific">Kockovaella imperatae</name>
    <dbReference type="NCBI Taxonomy" id="4999"/>
    <lineage>
        <taxon>Eukaryota</taxon>
        <taxon>Fungi</taxon>
        <taxon>Dikarya</taxon>
        <taxon>Basidiomycota</taxon>
        <taxon>Agaricomycotina</taxon>
        <taxon>Tremellomycetes</taxon>
        <taxon>Tremellales</taxon>
        <taxon>Cuniculitremaceae</taxon>
        <taxon>Kockovaella</taxon>
    </lineage>
</organism>
<dbReference type="AlphaFoldDB" id="A0A1Y1UG06"/>
<sequence>MSSTSYVDAIVLFGDSLTQTCASGSLYQRMAQHYERRLDVVNRGFSGYNTRWALPVFKRVIRSHQNQSIRLLTLWLGANDSVNQGESQHVPLEEYKANLRQFIQLVTDPKSDNYLKDVRVILITPPPVIGKFRPDRDTSNTQLYAQACLAVAEELSLPAVDMYTAILQAAGGDTDDQLSPYFYDGLHLTSEGYQVLFDRIMSVIEQQHPDLKGVEIPLAVPDWSDVARSHAE</sequence>
<dbReference type="GeneID" id="33560183"/>
<dbReference type="PANTHER" id="PTHR14209">
    <property type="entry name" value="ISOAMYL ACETATE-HYDROLYZING ESTERASE 1"/>
    <property type="match status" value="1"/>
</dbReference>
<dbReference type="SUPFAM" id="SSF52266">
    <property type="entry name" value="SGNH hydrolase"/>
    <property type="match status" value="1"/>
</dbReference>
<dbReference type="InterPro" id="IPR036514">
    <property type="entry name" value="SGNH_hydro_sf"/>
</dbReference>
<dbReference type="Gene3D" id="3.40.50.1110">
    <property type="entry name" value="SGNH hydrolase"/>
    <property type="match status" value="1"/>
</dbReference>
<comment type="caution">
    <text evidence="2">The sequence shown here is derived from an EMBL/GenBank/DDBJ whole genome shotgun (WGS) entry which is preliminary data.</text>
</comment>
<dbReference type="PANTHER" id="PTHR14209:SF19">
    <property type="entry name" value="ISOAMYL ACETATE-HYDROLYZING ESTERASE 1 HOMOLOG"/>
    <property type="match status" value="1"/>
</dbReference>
<evidence type="ECO:0000313" key="3">
    <source>
        <dbReference type="Proteomes" id="UP000193218"/>
    </source>
</evidence>
<name>A0A1Y1UG06_9TREE</name>
<dbReference type="STRING" id="4999.A0A1Y1UG06"/>
<keyword evidence="2" id="KW-0378">Hydrolase</keyword>
<evidence type="ECO:0000313" key="2">
    <source>
        <dbReference type="EMBL" id="ORX36446.1"/>
    </source>
</evidence>
<dbReference type="Pfam" id="PF13472">
    <property type="entry name" value="Lipase_GDSL_2"/>
    <property type="match status" value="1"/>
</dbReference>